<proteinExistence type="predicted"/>
<sequence length="283" mass="32871">MSFYRELSQCTWRQPVHYTPTAYLRHQQNSESTYLQQSLTDGYSLQTKNHQLIQAVCILLCENEKYLQDCEAAYQSYQLAQYVLYVLQLTCETQEHYFHLAERASKETEGLDTHFRFRGYTIDHLHTMVENARAMIDEYQYRITQLDNVCWAADVCAWRHTLAKEGEILWEILFRISRAADEMEALCRGYRQFLADRMDVVSDIDDESDTMWLAASQVAADNGDLAALYEESENEYESHETIPWPSVSIPPGGYPNLGGEQMLANGTQPPQEMVTEQNGWLRM</sequence>
<evidence type="ECO:0000313" key="2">
    <source>
        <dbReference type="Proteomes" id="UP000326198"/>
    </source>
</evidence>
<organism evidence="1 2">
    <name type="scientific">Aspergillus bertholletiae</name>
    <dbReference type="NCBI Taxonomy" id="1226010"/>
    <lineage>
        <taxon>Eukaryota</taxon>
        <taxon>Fungi</taxon>
        <taxon>Dikarya</taxon>
        <taxon>Ascomycota</taxon>
        <taxon>Pezizomycotina</taxon>
        <taxon>Eurotiomycetes</taxon>
        <taxon>Eurotiomycetidae</taxon>
        <taxon>Eurotiales</taxon>
        <taxon>Aspergillaceae</taxon>
        <taxon>Aspergillus</taxon>
        <taxon>Aspergillus subgen. Circumdati</taxon>
    </lineage>
</organism>
<dbReference type="AlphaFoldDB" id="A0A5N7AUT7"/>
<protein>
    <submittedName>
        <fullName evidence="1">Uncharacterized protein</fullName>
    </submittedName>
</protein>
<name>A0A5N7AUT7_9EURO</name>
<dbReference type="OrthoDB" id="4479546at2759"/>
<keyword evidence="2" id="KW-1185">Reference proteome</keyword>
<reference evidence="1 2" key="1">
    <citation type="submission" date="2019-04" db="EMBL/GenBank/DDBJ databases">
        <title>Friends and foes A comparative genomics studyof 23 Aspergillus species from section Flavi.</title>
        <authorList>
            <consortium name="DOE Joint Genome Institute"/>
            <person name="Kjaerbolling I."/>
            <person name="Vesth T."/>
            <person name="Frisvad J.C."/>
            <person name="Nybo J.L."/>
            <person name="Theobald S."/>
            <person name="Kildgaard S."/>
            <person name="Isbrandt T."/>
            <person name="Kuo A."/>
            <person name="Sato A."/>
            <person name="Lyhne E.K."/>
            <person name="Kogle M.E."/>
            <person name="Wiebenga A."/>
            <person name="Kun R.S."/>
            <person name="Lubbers R.J."/>
            <person name="Makela M.R."/>
            <person name="Barry K."/>
            <person name="Chovatia M."/>
            <person name="Clum A."/>
            <person name="Daum C."/>
            <person name="Haridas S."/>
            <person name="He G."/>
            <person name="LaButti K."/>
            <person name="Lipzen A."/>
            <person name="Mondo S."/>
            <person name="Riley R."/>
            <person name="Salamov A."/>
            <person name="Simmons B.A."/>
            <person name="Magnuson J.K."/>
            <person name="Henrissat B."/>
            <person name="Mortensen U.H."/>
            <person name="Larsen T.O."/>
            <person name="Devries R.P."/>
            <person name="Grigoriev I.V."/>
            <person name="Machida M."/>
            <person name="Baker S.E."/>
            <person name="Andersen M.R."/>
        </authorList>
    </citation>
    <scope>NUCLEOTIDE SEQUENCE [LARGE SCALE GENOMIC DNA]</scope>
    <source>
        <strain evidence="1 2">IBT 29228</strain>
    </source>
</reference>
<gene>
    <name evidence="1" type="ORF">BDV26DRAFT_296787</name>
</gene>
<evidence type="ECO:0000313" key="1">
    <source>
        <dbReference type="EMBL" id="KAE8373614.1"/>
    </source>
</evidence>
<dbReference type="EMBL" id="ML736309">
    <property type="protein sequence ID" value="KAE8373614.1"/>
    <property type="molecule type" value="Genomic_DNA"/>
</dbReference>
<accession>A0A5N7AUT7</accession>
<dbReference type="Proteomes" id="UP000326198">
    <property type="component" value="Unassembled WGS sequence"/>
</dbReference>